<keyword evidence="1" id="KW-0812">Transmembrane</keyword>
<reference evidence="2 3" key="1">
    <citation type="submission" date="2017-07" db="EMBL/GenBank/DDBJ databases">
        <title>A draft genome sequence of Komagataeibacter swingsii LMG 22125.</title>
        <authorList>
            <person name="Skraban J."/>
            <person name="Cleenwerck I."/>
            <person name="Vandamme P."/>
            <person name="Trcek J."/>
        </authorList>
    </citation>
    <scope>NUCLEOTIDE SEQUENCE [LARGE SCALE GENOMIC DNA]</scope>
    <source>
        <strain evidence="2 3">LMG 22125</strain>
    </source>
</reference>
<keyword evidence="1" id="KW-1133">Transmembrane helix</keyword>
<name>A0A2V4RAQ8_9PROT</name>
<sequence>MDVVQAWVFCYVGHCVMQEVFLARFLPVLGLCAIVLSLAACATNTPGSVNDRSTWARWGYAEGVKNVASH</sequence>
<organism evidence="2 3">
    <name type="scientific">Komagataeibacter swingsii</name>
    <dbReference type="NCBI Taxonomy" id="215220"/>
    <lineage>
        <taxon>Bacteria</taxon>
        <taxon>Pseudomonadati</taxon>
        <taxon>Pseudomonadota</taxon>
        <taxon>Alphaproteobacteria</taxon>
        <taxon>Acetobacterales</taxon>
        <taxon>Acetobacteraceae</taxon>
        <taxon>Komagataeibacter</taxon>
    </lineage>
</organism>
<gene>
    <name evidence="2" type="ORF">CFR76_11130</name>
</gene>
<accession>A0A2V4RAQ8</accession>
<comment type="caution">
    <text evidence="2">The sequence shown here is derived from an EMBL/GenBank/DDBJ whole genome shotgun (WGS) entry which is preliminary data.</text>
</comment>
<evidence type="ECO:0000256" key="1">
    <source>
        <dbReference type="SAM" id="Phobius"/>
    </source>
</evidence>
<dbReference type="Proteomes" id="UP000247371">
    <property type="component" value="Unassembled WGS sequence"/>
</dbReference>
<keyword evidence="1" id="KW-0472">Membrane</keyword>
<feature type="transmembrane region" description="Helical" evidence="1">
    <location>
        <begin position="21"/>
        <end position="42"/>
    </location>
</feature>
<dbReference type="AlphaFoldDB" id="A0A2V4RAQ8"/>
<keyword evidence="3" id="KW-1185">Reference proteome</keyword>
<evidence type="ECO:0000313" key="3">
    <source>
        <dbReference type="Proteomes" id="UP000247371"/>
    </source>
</evidence>
<proteinExistence type="predicted"/>
<protein>
    <submittedName>
        <fullName evidence="2">Uncharacterized protein</fullName>
    </submittedName>
</protein>
<evidence type="ECO:0000313" key="2">
    <source>
        <dbReference type="EMBL" id="PYD69200.1"/>
    </source>
</evidence>
<dbReference type="EMBL" id="NKUB01000013">
    <property type="protein sequence ID" value="PYD69200.1"/>
    <property type="molecule type" value="Genomic_DNA"/>
</dbReference>